<dbReference type="Proteomes" id="UP000325902">
    <property type="component" value="Unassembled WGS sequence"/>
</dbReference>
<accession>A0A5N5DHR9</accession>
<gene>
    <name evidence="1" type="primary">cpd-7</name>
    <name evidence="1" type="ORF">DBV05_g3848</name>
</gene>
<dbReference type="GO" id="GO:0009187">
    <property type="term" value="P:cyclic nucleotide metabolic process"/>
    <property type="evidence" value="ECO:0007669"/>
    <property type="project" value="TreeGrafter"/>
</dbReference>
<dbReference type="Gene3D" id="3.90.1140.10">
    <property type="entry name" value="Cyclic phosphodiesterase"/>
    <property type="match status" value="1"/>
</dbReference>
<comment type="caution">
    <text evidence="1">The sequence shown here is derived from an EMBL/GenBank/DDBJ whole genome shotgun (WGS) entry which is preliminary data.</text>
</comment>
<reference evidence="1 2" key="1">
    <citation type="journal article" date="2019" name="Sci. Rep.">
        <title>A multi-omics analysis of the grapevine pathogen Lasiodiplodia theobromae reveals that temperature affects the expression of virulence- and pathogenicity-related genes.</title>
        <authorList>
            <person name="Felix C."/>
            <person name="Meneses R."/>
            <person name="Goncalves M.F.M."/>
            <person name="Tilleman L."/>
            <person name="Duarte A.S."/>
            <person name="Jorrin-Novo J.V."/>
            <person name="Van de Peer Y."/>
            <person name="Deforce D."/>
            <person name="Van Nieuwerburgh F."/>
            <person name="Esteves A.C."/>
            <person name="Alves A."/>
        </authorList>
    </citation>
    <scope>NUCLEOTIDE SEQUENCE [LARGE SCALE GENOMIC DNA]</scope>
    <source>
        <strain evidence="1 2">LA-SOL3</strain>
    </source>
</reference>
<sequence>MRAKRTSLLLVQVTRDHTKRASQPALTNPFFPRAGFSLWLVPPAASPARAALSTLIAESLPAQFPTEQPPPPRFVPHVTLTSDVQLESFSTPSADEEQQKRDARAWLDALTALPAGRDVRVRFEALDVGEKFVQKLTLRVSNEGGLRELARLSRLHGVEGGANADSVDAWLEGAYRPHCSLVYGNMPISDQKKAELQSIVEQAGVSVTGSGELGGWEGGLVWLVPTFKKIPEWEPWVERTL</sequence>
<keyword evidence="2" id="KW-1185">Reference proteome</keyword>
<evidence type="ECO:0000313" key="2">
    <source>
        <dbReference type="Proteomes" id="UP000325902"/>
    </source>
</evidence>
<dbReference type="PANTHER" id="PTHR28141">
    <property type="entry name" value="2',3'-CYCLIC-NUCLEOTIDE 3'-PHOSPHODIESTERASE"/>
    <property type="match status" value="1"/>
</dbReference>
<dbReference type="GO" id="GO:0004113">
    <property type="term" value="F:2',3'-cyclic-nucleotide 3'-phosphodiesterase activity"/>
    <property type="evidence" value="ECO:0007669"/>
    <property type="project" value="TreeGrafter"/>
</dbReference>
<evidence type="ECO:0000313" key="1">
    <source>
        <dbReference type="EMBL" id="KAB2577413.1"/>
    </source>
</evidence>
<dbReference type="InterPro" id="IPR012386">
    <property type="entry name" value="Cyclic-nucl_3Pdiesterase"/>
</dbReference>
<dbReference type="PANTHER" id="PTHR28141:SF1">
    <property type="entry name" value="2',3'-CYCLIC-NUCLEOTIDE 3'-PHOSPHODIESTERASE"/>
    <property type="match status" value="1"/>
</dbReference>
<dbReference type="OrthoDB" id="514292at2759"/>
<dbReference type="InterPro" id="IPR009097">
    <property type="entry name" value="Cyclic_Pdiesterase"/>
</dbReference>
<dbReference type="EMBL" id="VCHE01000017">
    <property type="protein sequence ID" value="KAB2577413.1"/>
    <property type="molecule type" value="Genomic_DNA"/>
</dbReference>
<dbReference type="AlphaFoldDB" id="A0A5N5DHR9"/>
<protein>
    <submittedName>
        <fullName evidence="1">2',3'-cyclic-nucleotide 3'-phosphodiesterase</fullName>
    </submittedName>
</protein>
<organism evidence="1 2">
    <name type="scientific">Lasiodiplodia theobromae</name>
    <dbReference type="NCBI Taxonomy" id="45133"/>
    <lineage>
        <taxon>Eukaryota</taxon>
        <taxon>Fungi</taxon>
        <taxon>Dikarya</taxon>
        <taxon>Ascomycota</taxon>
        <taxon>Pezizomycotina</taxon>
        <taxon>Dothideomycetes</taxon>
        <taxon>Dothideomycetes incertae sedis</taxon>
        <taxon>Botryosphaeriales</taxon>
        <taxon>Botryosphaeriaceae</taxon>
        <taxon>Lasiodiplodia</taxon>
    </lineage>
</organism>
<dbReference type="Pfam" id="PF07823">
    <property type="entry name" value="CPDase"/>
    <property type="match status" value="1"/>
</dbReference>
<name>A0A5N5DHR9_9PEZI</name>
<dbReference type="SUPFAM" id="SSF55144">
    <property type="entry name" value="LigT-like"/>
    <property type="match status" value="1"/>
</dbReference>
<proteinExistence type="predicted"/>